<dbReference type="Pfam" id="PF01037">
    <property type="entry name" value="AsnC_trans_reg"/>
    <property type="match status" value="1"/>
</dbReference>
<accession>A0A2L1KSY3</accession>
<keyword evidence="3" id="KW-0804">Transcription</keyword>
<dbReference type="Gene3D" id="3.30.70.920">
    <property type="match status" value="1"/>
</dbReference>
<reference evidence="5" key="1">
    <citation type="submission" date="2016-12" db="EMBL/GenBank/DDBJ databases">
        <title>Frequent emergence of pathogenic lineages of Klebsiella pneumoniae via mobilisation of yersiniabactin and colibactin.</title>
        <authorList>
            <person name="Lam M.M.C."/>
            <person name="Wick R.R."/>
            <person name="Wyres K.L."/>
            <person name="Gorrie C."/>
            <person name="Judd L."/>
            <person name="Jenney A."/>
            <person name="Holt K.E."/>
        </authorList>
    </citation>
    <scope>NUCLEOTIDE SEQUENCE</scope>
    <source>
        <strain evidence="5">INF167</strain>
        <plasmid evidence="5">INF167_p0001</plasmid>
    </source>
</reference>
<dbReference type="GO" id="GO:0043200">
    <property type="term" value="P:response to amino acid"/>
    <property type="evidence" value="ECO:0007669"/>
    <property type="project" value="TreeGrafter"/>
</dbReference>
<sequence length="140" mass="15579">MGDIDRKILTLLRDNARIPVSEIAALIGVSRATVQKHLNQMESNGTICGYTVLTRQIPETNLIRAWMSIAIEGNKAPKIIQQLQGEPAIATLHKTNGRWDILVEIHTRSLEEFDKILGGIRRIPGVANTETSILLSTRKM</sequence>
<dbReference type="PROSITE" id="PS50956">
    <property type="entry name" value="HTH_ASNC_2"/>
    <property type="match status" value="1"/>
</dbReference>
<evidence type="ECO:0000256" key="2">
    <source>
        <dbReference type="ARBA" id="ARBA00023125"/>
    </source>
</evidence>
<feature type="domain" description="HTH asnC-type" evidence="4">
    <location>
        <begin position="1"/>
        <end position="56"/>
    </location>
</feature>
<dbReference type="Pfam" id="PF13412">
    <property type="entry name" value="HTH_24"/>
    <property type="match status" value="1"/>
</dbReference>
<dbReference type="GO" id="GO:0005829">
    <property type="term" value="C:cytosol"/>
    <property type="evidence" value="ECO:0007669"/>
    <property type="project" value="TreeGrafter"/>
</dbReference>
<protein>
    <submittedName>
        <fullName evidence="5">AsnC family transcriptional regulator</fullName>
    </submittedName>
</protein>
<dbReference type="InterPro" id="IPR036388">
    <property type="entry name" value="WH-like_DNA-bd_sf"/>
</dbReference>
<keyword evidence="1" id="KW-0805">Transcription regulation</keyword>
<dbReference type="RefSeq" id="WP_048264970.1">
    <property type="nucleotide sequence ID" value="NZ_BIIY01000019.1"/>
</dbReference>
<dbReference type="PRINTS" id="PR00033">
    <property type="entry name" value="HTHASNC"/>
</dbReference>
<keyword evidence="5" id="KW-0614">Plasmid</keyword>
<name>A0A2L1KSY3_KLEPN</name>
<dbReference type="Gene3D" id="1.10.10.10">
    <property type="entry name" value="Winged helix-like DNA-binding domain superfamily/Winged helix DNA-binding domain"/>
    <property type="match status" value="1"/>
</dbReference>
<dbReference type="EMBL" id="KY454639">
    <property type="protein sequence ID" value="AVE25604.1"/>
    <property type="molecule type" value="Genomic_DNA"/>
</dbReference>
<dbReference type="GO" id="GO:0006355">
    <property type="term" value="P:regulation of DNA-templated transcription"/>
    <property type="evidence" value="ECO:0007669"/>
    <property type="project" value="UniProtKB-ARBA"/>
</dbReference>
<organism evidence="5">
    <name type="scientific">Klebsiella pneumoniae</name>
    <dbReference type="NCBI Taxonomy" id="573"/>
    <lineage>
        <taxon>Bacteria</taxon>
        <taxon>Pseudomonadati</taxon>
        <taxon>Pseudomonadota</taxon>
        <taxon>Gammaproteobacteria</taxon>
        <taxon>Enterobacterales</taxon>
        <taxon>Enterobacteriaceae</taxon>
        <taxon>Klebsiella/Raoultella group</taxon>
        <taxon>Klebsiella</taxon>
        <taxon>Klebsiella pneumoniae complex</taxon>
    </lineage>
</organism>
<dbReference type="InterPro" id="IPR036390">
    <property type="entry name" value="WH_DNA-bd_sf"/>
</dbReference>
<geneLocation type="plasmid" evidence="5">
    <name>INF167_p0001</name>
</geneLocation>
<dbReference type="InterPro" id="IPR019888">
    <property type="entry name" value="Tscrpt_reg_AsnC-like"/>
</dbReference>
<dbReference type="SUPFAM" id="SSF54909">
    <property type="entry name" value="Dimeric alpha+beta barrel"/>
    <property type="match status" value="1"/>
</dbReference>
<dbReference type="CDD" id="cd00090">
    <property type="entry name" value="HTH_ARSR"/>
    <property type="match status" value="1"/>
</dbReference>
<evidence type="ECO:0000313" key="5">
    <source>
        <dbReference type="EMBL" id="AVE25604.1"/>
    </source>
</evidence>
<proteinExistence type="predicted"/>
<dbReference type="PANTHER" id="PTHR30154:SF34">
    <property type="entry name" value="TRANSCRIPTIONAL REGULATOR AZLB"/>
    <property type="match status" value="1"/>
</dbReference>
<evidence type="ECO:0000256" key="3">
    <source>
        <dbReference type="ARBA" id="ARBA00023163"/>
    </source>
</evidence>
<dbReference type="SMART" id="SM00344">
    <property type="entry name" value="HTH_ASNC"/>
    <property type="match status" value="1"/>
</dbReference>
<gene>
    <name evidence="5" type="ORF">INF167p1_00030</name>
</gene>
<dbReference type="AlphaFoldDB" id="A0A2L1KSY3"/>
<evidence type="ECO:0000259" key="4">
    <source>
        <dbReference type="PROSITE" id="PS50956"/>
    </source>
</evidence>
<dbReference type="GO" id="GO:0043565">
    <property type="term" value="F:sequence-specific DNA binding"/>
    <property type="evidence" value="ECO:0007669"/>
    <property type="project" value="InterPro"/>
</dbReference>
<dbReference type="InterPro" id="IPR011008">
    <property type="entry name" value="Dimeric_a/b-barrel"/>
</dbReference>
<dbReference type="SUPFAM" id="SSF46785">
    <property type="entry name" value="Winged helix' DNA-binding domain"/>
    <property type="match status" value="1"/>
</dbReference>
<evidence type="ECO:0000256" key="1">
    <source>
        <dbReference type="ARBA" id="ARBA00023015"/>
    </source>
</evidence>
<dbReference type="InterPro" id="IPR000485">
    <property type="entry name" value="AsnC-type_HTH_dom"/>
</dbReference>
<dbReference type="InterPro" id="IPR011991">
    <property type="entry name" value="ArsR-like_HTH"/>
</dbReference>
<keyword evidence="2" id="KW-0238">DNA-binding</keyword>
<dbReference type="InterPro" id="IPR019887">
    <property type="entry name" value="Tscrpt_reg_AsnC/Lrp_C"/>
</dbReference>
<dbReference type="PANTHER" id="PTHR30154">
    <property type="entry name" value="LEUCINE-RESPONSIVE REGULATORY PROTEIN"/>
    <property type="match status" value="1"/>
</dbReference>